<dbReference type="Proteomes" id="UP000261420">
    <property type="component" value="Unplaced"/>
</dbReference>
<dbReference type="Pfam" id="PF00644">
    <property type="entry name" value="PARP"/>
    <property type="match status" value="1"/>
</dbReference>
<dbReference type="Ensembl" id="ENSSDUT00000025357.1">
    <property type="protein sequence ID" value="ENSSDUP00000024897.1"/>
    <property type="gene ID" value="ENSSDUG00000018079.1"/>
</dbReference>
<dbReference type="PANTHER" id="PTHR36542">
    <property type="entry name" value="GIG2-LIKE PROTEIN DRED-RELATED"/>
    <property type="match status" value="1"/>
</dbReference>
<dbReference type="GO" id="GO:0005737">
    <property type="term" value="C:cytoplasm"/>
    <property type="evidence" value="ECO:0007669"/>
    <property type="project" value="TreeGrafter"/>
</dbReference>
<dbReference type="InterPro" id="IPR012317">
    <property type="entry name" value="Poly(ADP-ribose)pol_cat_dom"/>
</dbReference>
<dbReference type="Gene3D" id="3.90.175.10">
    <property type="entry name" value="Diphtheria Toxin, domain 1"/>
    <property type="match status" value="1"/>
</dbReference>
<sequence length="168" mass="19275">MSLQFFGWEATYDDDSRVELRASQEPKDQAVYTMYHGTSVANARLIIANGFQQSSGGMLGKGVYVSRDKKKAKRYPLKMNPSVRVVLELRVRVGRVKRIDTDNHPMQYTWSTQGYNTAWVPPNCGMKAVPSGLEEDCVFDPKRVKIKQLTKIARVFIFYHYIKVFPAF</sequence>
<dbReference type="AlphaFoldDB" id="A0A3B4V2W2"/>
<dbReference type="SUPFAM" id="SSF56399">
    <property type="entry name" value="ADP-ribosylation"/>
    <property type="match status" value="1"/>
</dbReference>
<evidence type="ECO:0000313" key="3">
    <source>
        <dbReference type="Ensembl" id="ENSSDUP00000024897.1"/>
    </source>
</evidence>
<evidence type="ECO:0000313" key="4">
    <source>
        <dbReference type="Proteomes" id="UP000261420"/>
    </source>
</evidence>
<keyword evidence="4" id="KW-1185">Reference proteome</keyword>
<reference evidence="3" key="2">
    <citation type="submission" date="2025-09" db="UniProtKB">
        <authorList>
            <consortium name="Ensembl"/>
        </authorList>
    </citation>
    <scope>IDENTIFICATION</scope>
</reference>
<reference evidence="3" key="1">
    <citation type="submission" date="2025-08" db="UniProtKB">
        <authorList>
            <consortium name="Ensembl"/>
        </authorList>
    </citation>
    <scope>IDENTIFICATION</scope>
</reference>
<organism evidence="3 4">
    <name type="scientific">Seriola dumerili</name>
    <name type="common">Greater amberjack</name>
    <name type="synonym">Caranx dumerili</name>
    <dbReference type="NCBI Taxonomy" id="41447"/>
    <lineage>
        <taxon>Eukaryota</taxon>
        <taxon>Metazoa</taxon>
        <taxon>Chordata</taxon>
        <taxon>Craniata</taxon>
        <taxon>Vertebrata</taxon>
        <taxon>Euteleostomi</taxon>
        <taxon>Actinopterygii</taxon>
        <taxon>Neopterygii</taxon>
        <taxon>Teleostei</taxon>
        <taxon>Neoteleostei</taxon>
        <taxon>Acanthomorphata</taxon>
        <taxon>Carangaria</taxon>
        <taxon>Carangiformes</taxon>
        <taxon>Carangidae</taxon>
        <taxon>Seriola</taxon>
    </lineage>
</organism>
<evidence type="ECO:0000259" key="2">
    <source>
        <dbReference type="Pfam" id="PF00644"/>
    </source>
</evidence>
<dbReference type="GeneTree" id="ENSGT00940000163496"/>
<comment type="similarity">
    <text evidence="1">Belongs to the ARTD/PARP family.</text>
</comment>
<evidence type="ECO:0000256" key="1">
    <source>
        <dbReference type="ARBA" id="ARBA00024347"/>
    </source>
</evidence>
<protein>
    <submittedName>
        <fullName evidence="3">Grass carp reovirus (GCRV)-induced gene 2p</fullName>
    </submittedName>
</protein>
<dbReference type="PANTHER" id="PTHR36542:SF6">
    <property type="entry name" value="GIG2-LIKE PROTEIN DREP"/>
    <property type="match status" value="1"/>
</dbReference>
<name>A0A3B4V2W2_SERDU</name>
<dbReference type="GO" id="GO:0003950">
    <property type="term" value="F:NAD+ poly-ADP-ribosyltransferase activity"/>
    <property type="evidence" value="ECO:0007669"/>
    <property type="project" value="InterPro"/>
</dbReference>
<dbReference type="OMA" id="GCGENIC"/>
<feature type="domain" description="PARP catalytic" evidence="2">
    <location>
        <begin position="31"/>
        <end position="107"/>
    </location>
</feature>
<proteinExistence type="inferred from homology"/>
<accession>A0A3B4V2W2</accession>